<evidence type="ECO:0000313" key="5">
    <source>
        <dbReference type="Proteomes" id="UP000005222"/>
    </source>
</evidence>
<reference evidence="4 5" key="1">
    <citation type="journal article" date="2012" name="G3 (Bethesda)">
        <title>Pichia sorbitophila, an interspecies yeast hybrid reveals early steps of genome resolution following polyploidization.</title>
        <authorList>
            <person name="Leh Louis V."/>
            <person name="Despons L."/>
            <person name="Friedrich A."/>
            <person name="Martin T."/>
            <person name="Durrens P."/>
            <person name="Casaregola S."/>
            <person name="Neuveglise C."/>
            <person name="Fairhead C."/>
            <person name="Marck C."/>
            <person name="Cruz J.A."/>
            <person name="Straub M.L."/>
            <person name="Kugler V."/>
            <person name="Sacerdot C."/>
            <person name="Uzunov Z."/>
            <person name="Thierry A."/>
            <person name="Weiss S."/>
            <person name="Bleykasten C."/>
            <person name="De Montigny J."/>
            <person name="Jacques N."/>
            <person name="Jung P."/>
            <person name="Lemaire M."/>
            <person name="Mallet S."/>
            <person name="Morel G."/>
            <person name="Richard G.F."/>
            <person name="Sarkar A."/>
            <person name="Savel G."/>
            <person name="Schacherer J."/>
            <person name="Seret M.L."/>
            <person name="Talla E."/>
            <person name="Samson G."/>
            <person name="Jubin C."/>
            <person name="Poulain J."/>
            <person name="Vacherie B."/>
            <person name="Barbe V."/>
            <person name="Pelletier E."/>
            <person name="Sherman D.J."/>
            <person name="Westhof E."/>
            <person name="Weissenbach J."/>
            <person name="Baret P.V."/>
            <person name="Wincker P."/>
            <person name="Gaillardin C."/>
            <person name="Dujon B."/>
            <person name="Souciet J.L."/>
        </authorList>
    </citation>
    <scope>NUCLEOTIDE SEQUENCE [LARGE SCALE GENOMIC DNA]</scope>
    <source>
        <strain evidence="5">ATCC MYA-4447 / BCRC 22081 / CBS 7064 / NBRC 10061 / NRRL Y-12695</strain>
    </source>
</reference>
<dbReference type="AlphaFoldDB" id="G8Y510"/>
<dbReference type="GO" id="GO:0005634">
    <property type="term" value="C:nucleus"/>
    <property type="evidence" value="ECO:0007669"/>
    <property type="project" value="TreeGrafter"/>
</dbReference>
<dbReference type="HOGENOM" id="CLU_081345_1_2_1"/>
<accession>G8Y510</accession>
<dbReference type="GO" id="GO:0005085">
    <property type="term" value="F:guanyl-nucleotide exchange factor activity"/>
    <property type="evidence" value="ECO:0007669"/>
    <property type="project" value="TreeGrafter"/>
</dbReference>
<gene>
    <name evidence="4" type="primary">Piso0_005408</name>
    <name evidence="4" type="ORF">GNLVRS01_PISO0M14070g</name>
</gene>
<evidence type="ECO:0000256" key="1">
    <source>
        <dbReference type="ARBA" id="ARBA00010307"/>
    </source>
</evidence>
<sequence length="177" mass="19189">MPNNVEMFNLPTEVLSLSSIMGITKLYGGAIESSLPSGIIDVSNLRQVPDNQEVFILEDGPKDISIIFDLLQHNDLGLEASLKENLDDIFENYSAGKAEPIDITVRNSQALSVTVTAESVVSFVAVIYLSESDTDVLITVNAPNTSVEEAKEKYYPILAEACATFNVVDQSIFGGIQ</sequence>
<dbReference type="InterPro" id="IPR016123">
    <property type="entry name" value="Mog1/PsbP_a/b/a-sand"/>
</dbReference>
<proteinExistence type="inferred from homology"/>
<dbReference type="eggNOG" id="KOG3329">
    <property type="taxonomic scope" value="Eukaryota"/>
</dbReference>
<dbReference type="PANTHER" id="PTHR15837:SF0">
    <property type="entry name" value="RAN GUANINE NUCLEOTIDE RELEASE FACTOR"/>
    <property type="match status" value="1"/>
</dbReference>
<keyword evidence="5" id="KW-1185">Reference proteome</keyword>
<dbReference type="Gene3D" id="3.40.1000.10">
    <property type="entry name" value="Mog1/PsbP, alpha/beta/alpha sandwich"/>
    <property type="match status" value="1"/>
</dbReference>
<name>G8Y510_PICSO</name>
<keyword evidence="2" id="KW-0813">Transport</keyword>
<dbReference type="PANTHER" id="PTHR15837">
    <property type="entry name" value="RAN GUANINE NUCLEOTIDE RELEASE FACTOR"/>
    <property type="match status" value="1"/>
</dbReference>
<dbReference type="GO" id="GO:0031267">
    <property type="term" value="F:small GTPase binding"/>
    <property type="evidence" value="ECO:0007669"/>
    <property type="project" value="TreeGrafter"/>
</dbReference>
<organism evidence="4 5">
    <name type="scientific">Pichia sorbitophila (strain ATCC MYA-4447 / BCRC 22081 / CBS 7064 / NBRC 10061 / NRRL Y-12695)</name>
    <name type="common">Hybrid yeast</name>
    <dbReference type="NCBI Taxonomy" id="559304"/>
    <lineage>
        <taxon>Eukaryota</taxon>
        <taxon>Fungi</taxon>
        <taxon>Dikarya</taxon>
        <taxon>Ascomycota</taxon>
        <taxon>Saccharomycotina</taxon>
        <taxon>Pichiomycetes</taxon>
        <taxon>Debaryomycetaceae</taxon>
        <taxon>Millerozyma</taxon>
    </lineage>
</organism>
<comment type="similarity">
    <text evidence="1">Belongs to the MOG1 family.</text>
</comment>
<evidence type="ECO:0000256" key="3">
    <source>
        <dbReference type="ARBA" id="ARBA00022927"/>
    </source>
</evidence>
<dbReference type="InParanoid" id="G8Y510"/>
<dbReference type="STRING" id="559304.G8Y510"/>
<protein>
    <submittedName>
        <fullName evidence="4">Piso0_005408 protein</fullName>
    </submittedName>
</protein>
<dbReference type="Pfam" id="PF04603">
    <property type="entry name" value="Mog1"/>
    <property type="match status" value="1"/>
</dbReference>
<dbReference type="OrthoDB" id="10255285at2759"/>
<dbReference type="EMBL" id="FO082047">
    <property type="protein sequence ID" value="CCE85778.1"/>
    <property type="molecule type" value="Genomic_DNA"/>
</dbReference>
<dbReference type="OMA" id="GENFNIK"/>
<dbReference type="FunCoup" id="G8Y510">
    <property type="interactions" value="426"/>
</dbReference>
<evidence type="ECO:0000313" key="4">
    <source>
        <dbReference type="EMBL" id="CCE85778.1"/>
    </source>
</evidence>
<dbReference type="GO" id="GO:0006606">
    <property type="term" value="P:protein import into nucleus"/>
    <property type="evidence" value="ECO:0007669"/>
    <property type="project" value="TreeGrafter"/>
</dbReference>
<evidence type="ECO:0000256" key="2">
    <source>
        <dbReference type="ARBA" id="ARBA00022448"/>
    </source>
</evidence>
<dbReference type="SUPFAM" id="SSF55724">
    <property type="entry name" value="Mog1p/PsbP-like"/>
    <property type="match status" value="1"/>
</dbReference>
<dbReference type="InterPro" id="IPR007681">
    <property type="entry name" value="Mog1"/>
</dbReference>
<dbReference type="Proteomes" id="UP000005222">
    <property type="component" value="Chromosome M"/>
</dbReference>
<keyword evidence="3" id="KW-0653">Protein transport</keyword>